<dbReference type="EMBL" id="VSRR010036919">
    <property type="protein sequence ID" value="MPC73499.1"/>
    <property type="molecule type" value="Genomic_DNA"/>
</dbReference>
<evidence type="ECO:0000313" key="2">
    <source>
        <dbReference type="EMBL" id="MPC73499.1"/>
    </source>
</evidence>
<keyword evidence="3" id="KW-1185">Reference proteome</keyword>
<reference evidence="2 3" key="1">
    <citation type="submission" date="2019-05" db="EMBL/GenBank/DDBJ databases">
        <title>Another draft genome of Portunus trituberculatus and its Hox gene families provides insights of decapod evolution.</title>
        <authorList>
            <person name="Jeong J.-H."/>
            <person name="Song I."/>
            <person name="Kim S."/>
            <person name="Choi T."/>
            <person name="Kim D."/>
            <person name="Ryu S."/>
            <person name="Kim W."/>
        </authorList>
    </citation>
    <scope>NUCLEOTIDE SEQUENCE [LARGE SCALE GENOMIC DNA]</scope>
    <source>
        <tissue evidence="2">Muscle</tissue>
    </source>
</reference>
<name>A0A5B7HUR4_PORTR</name>
<sequence length="75" mass="8253">MDTTLSTPSSMNTQRLRASTTRPLPERSYEAPWSEKRQCVVNKTKARLSIGVMSLGGSFSLQGSYGLTSLLNRVC</sequence>
<protein>
    <submittedName>
        <fullName evidence="2">Uncharacterized protein</fullName>
    </submittedName>
</protein>
<accession>A0A5B7HUR4</accession>
<comment type="caution">
    <text evidence="2">The sequence shown here is derived from an EMBL/GenBank/DDBJ whole genome shotgun (WGS) entry which is preliminary data.</text>
</comment>
<organism evidence="2 3">
    <name type="scientific">Portunus trituberculatus</name>
    <name type="common">Swimming crab</name>
    <name type="synonym">Neptunus trituberculatus</name>
    <dbReference type="NCBI Taxonomy" id="210409"/>
    <lineage>
        <taxon>Eukaryota</taxon>
        <taxon>Metazoa</taxon>
        <taxon>Ecdysozoa</taxon>
        <taxon>Arthropoda</taxon>
        <taxon>Crustacea</taxon>
        <taxon>Multicrustacea</taxon>
        <taxon>Malacostraca</taxon>
        <taxon>Eumalacostraca</taxon>
        <taxon>Eucarida</taxon>
        <taxon>Decapoda</taxon>
        <taxon>Pleocyemata</taxon>
        <taxon>Brachyura</taxon>
        <taxon>Eubrachyura</taxon>
        <taxon>Portunoidea</taxon>
        <taxon>Portunidae</taxon>
        <taxon>Portuninae</taxon>
        <taxon>Portunus</taxon>
    </lineage>
</organism>
<dbReference type="AlphaFoldDB" id="A0A5B7HUR4"/>
<evidence type="ECO:0000256" key="1">
    <source>
        <dbReference type="SAM" id="MobiDB-lite"/>
    </source>
</evidence>
<dbReference type="Proteomes" id="UP000324222">
    <property type="component" value="Unassembled WGS sequence"/>
</dbReference>
<gene>
    <name evidence="2" type="ORF">E2C01_067831</name>
</gene>
<evidence type="ECO:0000313" key="3">
    <source>
        <dbReference type="Proteomes" id="UP000324222"/>
    </source>
</evidence>
<proteinExistence type="predicted"/>
<feature type="compositionally biased region" description="Polar residues" evidence="1">
    <location>
        <begin position="1"/>
        <end position="22"/>
    </location>
</feature>
<feature type="region of interest" description="Disordered" evidence="1">
    <location>
        <begin position="1"/>
        <end position="30"/>
    </location>
</feature>